<protein>
    <submittedName>
        <fullName evidence="1">Uncharacterized protein</fullName>
    </submittedName>
</protein>
<sequence>MSLEEFYGYNFSPVEQHNDFWEAHKVRDTTYIAKSFLIPCYRKNHVYITMVMEDYTITYSYALAVGKQAMAEMVCKPFTDVKLSRKDQVLPLVSMTCSSKIHDDKIVIVTFRILRMITISKQIDEDLKMCLQHELT</sequence>
<dbReference type="EMBL" id="JARBHB010000002">
    <property type="protein sequence ID" value="KAJ8892687.1"/>
    <property type="molecule type" value="Genomic_DNA"/>
</dbReference>
<dbReference type="Proteomes" id="UP001159363">
    <property type="component" value="Chromosome 2"/>
</dbReference>
<comment type="caution">
    <text evidence="1">The sequence shown here is derived from an EMBL/GenBank/DDBJ whole genome shotgun (WGS) entry which is preliminary data.</text>
</comment>
<keyword evidence="2" id="KW-1185">Reference proteome</keyword>
<reference evidence="1 2" key="1">
    <citation type="submission" date="2023-02" db="EMBL/GenBank/DDBJ databases">
        <title>LHISI_Scaffold_Assembly.</title>
        <authorList>
            <person name="Stuart O.P."/>
            <person name="Cleave R."/>
            <person name="Magrath M.J.L."/>
            <person name="Mikheyev A.S."/>
        </authorList>
    </citation>
    <scope>NUCLEOTIDE SEQUENCE [LARGE SCALE GENOMIC DNA]</scope>
    <source>
        <strain evidence="1">Daus_M_001</strain>
        <tissue evidence="1">Leg muscle</tissue>
    </source>
</reference>
<proteinExistence type="predicted"/>
<organism evidence="1 2">
    <name type="scientific">Dryococelus australis</name>
    <dbReference type="NCBI Taxonomy" id="614101"/>
    <lineage>
        <taxon>Eukaryota</taxon>
        <taxon>Metazoa</taxon>
        <taxon>Ecdysozoa</taxon>
        <taxon>Arthropoda</taxon>
        <taxon>Hexapoda</taxon>
        <taxon>Insecta</taxon>
        <taxon>Pterygota</taxon>
        <taxon>Neoptera</taxon>
        <taxon>Polyneoptera</taxon>
        <taxon>Phasmatodea</taxon>
        <taxon>Verophasmatodea</taxon>
        <taxon>Anareolatae</taxon>
        <taxon>Phasmatidae</taxon>
        <taxon>Eurycanthinae</taxon>
        <taxon>Dryococelus</taxon>
    </lineage>
</organism>
<evidence type="ECO:0000313" key="1">
    <source>
        <dbReference type="EMBL" id="KAJ8892687.1"/>
    </source>
</evidence>
<name>A0ABQ9I882_9NEOP</name>
<evidence type="ECO:0000313" key="2">
    <source>
        <dbReference type="Proteomes" id="UP001159363"/>
    </source>
</evidence>
<accession>A0ABQ9I882</accession>
<gene>
    <name evidence="1" type="ORF">PR048_005268</name>
</gene>